<gene>
    <name evidence="1" type="ORF">WJX72_002224</name>
</gene>
<comment type="caution">
    <text evidence="1">The sequence shown here is derived from an EMBL/GenBank/DDBJ whole genome shotgun (WGS) entry which is preliminary data.</text>
</comment>
<accession>A0AAW1P5P2</accession>
<keyword evidence="2" id="KW-1185">Reference proteome</keyword>
<dbReference type="EMBL" id="JALJOR010000019">
    <property type="protein sequence ID" value="KAK9803888.1"/>
    <property type="molecule type" value="Genomic_DNA"/>
</dbReference>
<dbReference type="AlphaFoldDB" id="A0AAW1P5P2"/>
<evidence type="ECO:0000313" key="1">
    <source>
        <dbReference type="EMBL" id="KAK9803888.1"/>
    </source>
</evidence>
<proteinExistence type="predicted"/>
<sequence length="72" mass="7534">MNIQGFLGKPVAFPSMCYSGQPALGLLDCVRKNSGILCMQASANTQTCKLYVQPSGQIGSTDTVDALPGPLE</sequence>
<evidence type="ECO:0000313" key="2">
    <source>
        <dbReference type="Proteomes" id="UP001489004"/>
    </source>
</evidence>
<dbReference type="Proteomes" id="UP001489004">
    <property type="component" value="Unassembled WGS sequence"/>
</dbReference>
<reference evidence="1 2" key="1">
    <citation type="journal article" date="2024" name="Nat. Commun.">
        <title>Phylogenomics reveals the evolutionary origins of lichenization in chlorophyte algae.</title>
        <authorList>
            <person name="Puginier C."/>
            <person name="Libourel C."/>
            <person name="Otte J."/>
            <person name="Skaloud P."/>
            <person name="Haon M."/>
            <person name="Grisel S."/>
            <person name="Petersen M."/>
            <person name="Berrin J.G."/>
            <person name="Delaux P.M."/>
            <person name="Dal Grande F."/>
            <person name="Keller J."/>
        </authorList>
    </citation>
    <scope>NUCLEOTIDE SEQUENCE [LARGE SCALE GENOMIC DNA]</scope>
    <source>
        <strain evidence="1 2">SAG 2043</strain>
    </source>
</reference>
<name>A0AAW1P5P2_9CHLO</name>
<protein>
    <submittedName>
        <fullName evidence="1">Uncharacterized protein</fullName>
    </submittedName>
</protein>
<organism evidence="1 2">
    <name type="scientific">[Myrmecia] bisecta</name>
    <dbReference type="NCBI Taxonomy" id="41462"/>
    <lineage>
        <taxon>Eukaryota</taxon>
        <taxon>Viridiplantae</taxon>
        <taxon>Chlorophyta</taxon>
        <taxon>core chlorophytes</taxon>
        <taxon>Trebouxiophyceae</taxon>
        <taxon>Trebouxiales</taxon>
        <taxon>Trebouxiaceae</taxon>
        <taxon>Myrmecia</taxon>
    </lineage>
</organism>